<proteinExistence type="predicted"/>
<dbReference type="InterPro" id="IPR012337">
    <property type="entry name" value="RNaseH-like_sf"/>
</dbReference>
<dbReference type="SUPFAM" id="SSF53098">
    <property type="entry name" value="Ribonuclease H-like"/>
    <property type="match status" value="1"/>
</dbReference>
<sequence length="116" mass="13234">MAEVDAVRQAVKYIIGRHLRIAKIIPDTRSALMSLASAHEREVIIKEIKDNIREYLGDIQLIWIRAHREFEGKECADQLAKMARGHVDFFLFVLLEFKLKMPLGVNSGGMATTLVR</sequence>
<name>A0A4Y2MHE5_ARAVE</name>
<dbReference type="AlphaFoldDB" id="A0A4Y2MHE5"/>
<organism evidence="1 2">
    <name type="scientific">Araneus ventricosus</name>
    <name type="common">Orbweaver spider</name>
    <name type="synonym">Epeira ventricosa</name>
    <dbReference type="NCBI Taxonomy" id="182803"/>
    <lineage>
        <taxon>Eukaryota</taxon>
        <taxon>Metazoa</taxon>
        <taxon>Ecdysozoa</taxon>
        <taxon>Arthropoda</taxon>
        <taxon>Chelicerata</taxon>
        <taxon>Arachnida</taxon>
        <taxon>Araneae</taxon>
        <taxon>Araneomorphae</taxon>
        <taxon>Entelegynae</taxon>
        <taxon>Araneoidea</taxon>
        <taxon>Araneidae</taxon>
        <taxon>Araneus</taxon>
    </lineage>
</organism>
<dbReference type="OrthoDB" id="8064596at2759"/>
<dbReference type="Proteomes" id="UP000499080">
    <property type="component" value="Unassembled WGS sequence"/>
</dbReference>
<dbReference type="Gene3D" id="3.30.420.10">
    <property type="entry name" value="Ribonuclease H-like superfamily/Ribonuclease H"/>
    <property type="match status" value="1"/>
</dbReference>
<dbReference type="EMBL" id="BGPR01007307">
    <property type="protein sequence ID" value="GBN25902.1"/>
    <property type="molecule type" value="Genomic_DNA"/>
</dbReference>
<reference evidence="1 2" key="1">
    <citation type="journal article" date="2019" name="Sci. Rep.">
        <title>Orb-weaving spider Araneus ventricosus genome elucidates the spidroin gene catalogue.</title>
        <authorList>
            <person name="Kono N."/>
            <person name="Nakamura H."/>
            <person name="Ohtoshi R."/>
            <person name="Moran D.A.P."/>
            <person name="Shinohara A."/>
            <person name="Yoshida Y."/>
            <person name="Fujiwara M."/>
            <person name="Mori M."/>
            <person name="Tomita M."/>
            <person name="Arakawa K."/>
        </authorList>
    </citation>
    <scope>NUCLEOTIDE SEQUENCE [LARGE SCALE GENOMIC DNA]</scope>
</reference>
<dbReference type="InterPro" id="IPR036397">
    <property type="entry name" value="RNaseH_sf"/>
</dbReference>
<protein>
    <submittedName>
        <fullName evidence="1">Uncharacterized protein</fullName>
    </submittedName>
</protein>
<gene>
    <name evidence="1" type="ORF">AVEN_99852_1</name>
</gene>
<evidence type="ECO:0000313" key="1">
    <source>
        <dbReference type="EMBL" id="GBN25902.1"/>
    </source>
</evidence>
<accession>A0A4Y2MHE5</accession>
<dbReference type="GO" id="GO:0003676">
    <property type="term" value="F:nucleic acid binding"/>
    <property type="evidence" value="ECO:0007669"/>
    <property type="project" value="InterPro"/>
</dbReference>
<evidence type="ECO:0000313" key="2">
    <source>
        <dbReference type="Proteomes" id="UP000499080"/>
    </source>
</evidence>
<keyword evidence="2" id="KW-1185">Reference proteome</keyword>
<comment type="caution">
    <text evidence="1">The sequence shown here is derived from an EMBL/GenBank/DDBJ whole genome shotgun (WGS) entry which is preliminary data.</text>
</comment>